<reference evidence="3 4" key="1">
    <citation type="journal article" date="2024" name="G3 (Bethesda)">
        <title>Genome assembly of Hibiscus sabdariffa L. provides insights into metabolisms of medicinal natural products.</title>
        <authorList>
            <person name="Kim T."/>
        </authorList>
    </citation>
    <scope>NUCLEOTIDE SEQUENCE [LARGE SCALE GENOMIC DNA]</scope>
    <source>
        <strain evidence="3">TK-2024</strain>
        <tissue evidence="3">Old leaves</tissue>
    </source>
</reference>
<evidence type="ECO:0000313" key="4">
    <source>
        <dbReference type="Proteomes" id="UP001472677"/>
    </source>
</evidence>
<dbReference type="Pfam" id="PF23628">
    <property type="entry name" value="ARM_LIN_C"/>
    <property type="match status" value="1"/>
</dbReference>
<feature type="domain" description="Putative E3 ubiquitin-protein ligase LIN ARM-like" evidence="1">
    <location>
        <begin position="129"/>
        <end position="243"/>
    </location>
</feature>
<comment type="caution">
    <text evidence="3">The sequence shown here is derived from an EMBL/GenBank/DDBJ whole genome shotgun (WGS) entry which is preliminary data.</text>
</comment>
<organism evidence="3 4">
    <name type="scientific">Hibiscus sabdariffa</name>
    <name type="common">roselle</name>
    <dbReference type="NCBI Taxonomy" id="183260"/>
    <lineage>
        <taxon>Eukaryota</taxon>
        <taxon>Viridiplantae</taxon>
        <taxon>Streptophyta</taxon>
        <taxon>Embryophyta</taxon>
        <taxon>Tracheophyta</taxon>
        <taxon>Spermatophyta</taxon>
        <taxon>Magnoliopsida</taxon>
        <taxon>eudicotyledons</taxon>
        <taxon>Gunneridae</taxon>
        <taxon>Pentapetalae</taxon>
        <taxon>rosids</taxon>
        <taxon>malvids</taxon>
        <taxon>Malvales</taxon>
        <taxon>Malvaceae</taxon>
        <taxon>Malvoideae</taxon>
        <taxon>Hibiscus</taxon>
    </lineage>
</organism>
<evidence type="ECO:0000259" key="2">
    <source>
        <dbReference type="Pfam" id="PF23654"/>
    </source>
</evidence>
<evidence type="ECO:0000313" key="3">
    <source>
        <dbReference type="EMBL" id="KAK8511283.1"/>
    </source>
</evidence>
<keyword evidence="4" id="KW-1185">Reference proteome</keyword>
<name>A0ABR2BW69_9ROSI</name>
<accession>A0ABR2BW69</accession>
<dbReference type="PANTHER" id="PTHR35549">
    <property type="entry name" value="OS04G0584500 PROTEIN"/>
    <property type="match status" value="1"/>
</dbReference>
<dbReference type="Pfam" id="PF23654">
    <property type="entry name" value="ARM_LIN_2nd"/>
    <property type="match status" value="1"/>
</dbReference>
<sequence>MLNNKQGVKYTMLKDVFLEQLLIAVSTSDEESVIRASVIVLTTIVSANTSIMDDIKKKGLRLKMKTLELLPTLVDVICTSNGSRFRPSKSLTVTPPAASLMIGDATNNRHLAAINSPHIPSRFLDVARNHSLEEHISLATILVKCMQFDGMCRKYISQAIAVAPFIHLLQSNENRAVFIELKFFHQVFRIPRSSTISLLQQIQREGGIDIMDELVTCVHCFRADYRILAANLLLQLDTLCVPRGSDAGPLSVISIRRKHSAVIVGIRSVKYRWNLFLDRGIKYSSMAGEKGRFNVYESSEHDKKLRQVWILACWIPKPIHGAARLQEALLSSICGFTKGIEESNKEGCSRVPHDHRMARLRNFQKFEQP</sequence>
<dbReference type="PANTHER" id="PTHR35549:SF2">
    <property type="entry name" value="TRANSDUCIN_WD40 REPEAT-LIKE SUPERFAMILY PROTEIN"/>
    <property type="match status" value="1"/>
</dbReference>
<dbReference type="Proteomes" id="UP001472677">
    <property type="component" value="Unassembled WGS sequence"/>
</dbReference>
<evidence type="ECO:0000259" key="1">
    <source>
        <dbReference type="Pfam" id="PF23628"/>
    </source>
</evidence>
<feature type="domain" description="Putative E3 ubiquitin-protein ligase LIN ARM repeats" evidence="2">
    <location>
        <begin position="2"/>
        <end position="63"/>
    </location>
</feature>
<dbReference type="InterPro" id="IPR055566">
    <property type="entry name" value="ARM_LIN"/>
</dbReference>
<dbReference type="InterPro" id="IPR056514">
    <property type="entry name" value="ARM_LIN_2nd"/>
</dbReference>
<protein>
    <submittedName>
        <fullName evidence="3">Uncharacterized protein</fullName>
    </submittedName>
</protein>
<proteinExistence type="predicted"/>
<gene>
    <name evidence="3" type="ORF">V6N12_033560</name>
</gene>
<dbReference type="EMBL" id="JBBPBM010000079">
    <property type="protein sequence ID" value="KAK8511283.1"/>
    <property type="molecule type" value="Genomic_DNA"/>
</dbReference>